<dbReference type="SUPFAM" id="SSF81383">
    <property type="entry name" value="F-box domain"/>
    <property type="match status" value="1"/>
</dbReference>
<dbReference type="Proteomes" id="UP001140206">
    <property type="component" value="Chromosome 5"/>
</dbReference>
<name>A0AAV8C5P3_9POAL</name>
<evidence type="ECO:0000313" key="4">
    <source>
        <dbReference type="Proteomes" id="UP001140206"/>
    </source>
</evidence>
<feature type="region of interest" description="Disordered" evidence="1">
    <location>
        <begin position="1"/>
        <end position="27"/>
    </location>
</feature>
<dbReference type="CDD" id="cd22160">
    <property type="entry name" value="F-box_AtFBL13-like"/>
    <property type="match status" value="1"/>
</dbReference>
<dbReference type="Pfam" id="PF24758">
    <property type="entry name" value="LRR_At5g56370"/>
    <property type="match status" value="1"/>
</dbReference>
<dbReference type="Pfam" id="PF00646">
    <property type="entry name" value="F-box"/>
    <property type="match status" value="1"/>
</dbReference>
<dbReference type="Gene3D" id="3.80.10.10">
    <property type="entry name" value="Ribonuclease Inhibitor"/>
    <property type="match status" value="1"/>
</dbReference>
<dbReference type="Gene3D" id="1.20.1280.50">
    <property type="match status" value="1"/>
</dbReference>
<evidence type="ECO:0000313" key="3">
    <source>
        <dbReference type="EMBL" id="KAJ4749892.1"/>
    </source>
</evidence>
<evidence type="ECO:0000259" key="2">
    <source>
        <dbReference type="PROSITE" id="PS50181"/>
    </source>
</evidence>
<reference evidence="3" key="1">
    <citation type="submission" date="2022-08" db="EMBL/GenBank/DDBJ databases">
        <authorList>
            <person name="Marques A."/>
        </authorList>
    </citation>
    <scope>NUCLEOTIDE SEQUENCE</scope>
    <source>
        <strain evidence="3">RhyPub2mFocal</strain>
        <tissue evidence="3">Leaves</tissue>
    </source>
</reference>
<dbReference type="InterPro" id="IPR055294">
    <property type="entry name" value="FBL60-like"/>
</dbReference>
<feature type="domain" description="F-box" evidence="2">
    <location>
        <begin position="28"/>
        <end position="81"/>
    </location>
</feature>
<gene>
    <name evidence="3" type="ORF">LUZ62_084297</name>
</gene>
<dbReference type="InterPro" id="IPR036047">
    <property type="entry name" value="F-box-like_dom_sf"/>
</dbReference>
<protein>
    <submittedName>
        <fullName evidence="3">F-box/RNI-like superfamily protein</fullName>
    </submittedName>
</protein>
<dbReference type="InterPro" id="IPR032675">
    <property type="entry name" value="LRR_dom_sf"/>
</dbReference>
<dbReference type="PANTHER" id="PTHR31293">
    <property type="entry name" value="RNI-LIKE SUPERFAMILY PROTEIN"/>
    <property type="match status" value="1"/>
</dbReference>
<dbReference type="InterPro" id="IPR053781">
    <property type="entry name" value="F-box_AtFBL13-like"/>
</dbReference>
<dbReference type="PROSITE" id="PS50181">
    <property type="entry name" value="FBOX"/>
    <property type="match status" value="1"/>
</dbReference>
<dbReference type="InterPro" id="IPR055411">
    <property type="entry name" value="LRR_FXL15/At3g58940/PEG3-like"/>
</dbReference>
<dbReference type="InterPro" id="IPR001810">
    <property type="entry name" value="F-box_dom"/>
</dbReference>
<dbReference type="PANTHER" id="PTHR31293:SF12">
    <property type="entry name" value="RNI-LIKE SUPERFAMILY PROTEIN"/>
    <property type="match status" value="1"/>
</dbReference>
<dbReference type="EMBL" id="JAMFTS010000005">
    <property type="protein sequence ID" value="KAJ4749892.1"/>
    <property type="molecule type" value="Genomic_DNA"/>
</dbReference>
<organism evidence="3 4">
    <name type="scientific">Rhynchospora pubera</name>
    <dbReference type="NCBI Taxonomy" id="906938"/>
    <lineage>
        <taxon>Eukaryota</taxon>
        <taxon>Viridiplantae</taxon>
        <taxon>Streptophyta</taxon>
        <taxon>Embryophyta</taxon>
        <taxon>Tracheophyta</taxon>
        <taxon>Spermatophyta</taxon>
        <taxon>Magnoliopsida</taxon>
        <taxon>Liliopsida</taxon>
        <taxon>Poales</taxon>
        <taxon>Cyperaceae</taxon>
        <taxon>Cyperoideae</taxon>
        <taxon>Rhynchosporeae</taxon>
        <taxon>Rhynchospora</taxon>
    </lineage>
</organism>
<comment type="caution">
    <text evidence="3">The sequence shown here is derived from an EMBL/GenBank/DDBJ whole genome shotgun (WGS) entry which is preliminary data.</text>
</comment>
<dbReference type="AlphaFoldDB" id="A0AAV8C5P3"/>
<proteinExistence type="predicted"/>
<sequence>MSSTTERKRKRRHESPPPPVAAESSAEPDLISQLPDSILHSILSLLPINDAARTGVLSSRWRHLWKAAPLHLDDSSLWPHDLISMFTIFGGWSREAISRIFDSHHGPIETLRLSRFNEAEFHPAMNRFVESAIQRGVRELTLSSSKSQPYHLPPSLLLCKSLHQLSLINCRFPEALPPSIFPNLKELRLHYVPLHNGSLHVFLSKCGSLEILHLTHTGELQLPSVSDVRNILPRLRELVWHCCVLFKQVDIR</sequence>
<dbReference type="SUPFAM" id="SSF52047">
    <property type="entry name" value="RNI-like"/>
    <property type="match status" value="1"/>
</dbReference>
<evidence type="ECO:0000256" key="1">
    <source>
        <dbReference type="SAM" id="MobiDB-lite"/>
    </source>
</evidence>
<keyword evidence="4" id="KW-1185">Reference proteome</keyword>
<accession>A0AAV8C5P3</accession>